<reference key="1">
    <citation type="submission" date="2016-07" db="EMBL/GenBank/DDBJ databases">
        <title>Nontailed viruses are major unrecognized killers of bacteria in the ocean.</title>
        <authorList>
            <person name="Kauffman K."/>
            <person name="Hussain F."/>
            <person name="Yang J."/>
            <person name="Arevalo P."/>
            <person name="Brown J."/>
            <person name="Cutler M."/>
            <person name="Kelly L."/>
            <person name="Polz M.F."/>
        </authorList>
    </citation>
    <scope>NUCLEOTIDE SEQUENCE [LARGE SCALE GENOMIC DNA]</scope>
    <source>
        <strain>10N.261.52.F7</strain>
    </source>
</reference>
<name>A0A2J6VZN6_9VIBR</name>
<reference evidence="1" key="3">
    <citation type="journal article" date="2018" name="Nature">
        <title>A major lineage of non-tailed dsDNA viruses as unrecognized killers of marine bacteria.</title>
        <authorList>
            <person name="Kauffman K.M."/>
            <person name="Hussain F.A."/>
            <person name="Yang J."/>
            <person name="Arevalo P."/>
            <person name="Brown J.M."/>
            <person name="Chang W.K."/>
            <person name="VanInsberghe D."/>
            <person name="Elsherbini J."/>
            <person name="Sharma R.S."/>
            <person name="Cutler M.B."/>
            <person name="Kelly L."/>
            <person name="Polz M.F."/>
        </authorList>
    </citation>
    <scope>NUCLEOTIDE SEQUENCE</scope>
    <source>
        <strain evidence="1">10N.261.52.F7</strain>
    </source>
</reference>
<proteinExistence type="predicted"/>
<evidence type="ECO:0000313" key="2">
    <source>
        <dbReference type="EMBL" id="TKG08022.1"/>
    </source>
</evidence>
<accession>A0A2J6VZN6</accession>
<gene>
    <name evidence="1" type="ORF">BCT99_23185</name>
    <name evidence="2" type="ORF">FCV91_13525</name>
</gene>
<protein>
    <submittedName>
        <fullName evidence="1">Uncharacterized protein</fullName>
    </submittedName>
</protein>
<comment type="caution">
    <text evidence="1">The sequence shown here is derived from an EMBL/GenBank/DDBJ whole genome shotgun (WGS) entry which is preliminary data.</text>
</comment>
<organism evidence="1">
    <name type="scientific">Vibrio lentus</name>
    <dbReference type="NCBI Taxonomy" id="136468"/>
    <lineage>
        <taxon>Bacteria</taxon>
        <taxon>Pseudomonadati</taxon>
        <taxon>Pseudomonadota</taxon>
        <taxon>Gammaproteobacteria</taxon>
        <taxon>Vibrionales</taxon>
        <taxon>Vibrionaceae</taxon>
        <taxon>Vibrio</taxon>
    </lineage>
</organism>
<dbReference type="EMBL" id="MCXM01000019">
    <property type="protein sequence ID" value="PMK45358.1"/>
    <property type="molecule type" value="Genomic_DNA"/>
</dbReference>
<dbReference type="Proteomes" id="UP000305840">
    <property type="component" value="Unassembled WGS sequence"/>
</dbReference>
<dbReference type="EMBL" id="SYVO01000046">
    <property type="protein sequence ID" value="TKG08022.1"/>
    <property type="molecule type" value="Genomic_DNA"/>
</dbReference>
<dbReference type="AlphaFoldDB" id="A0A2J6VZN6"/>
<evidence type="ECO:0000313" key="1">
    <source>
        <dbReference type="EMBL" id="PMK45358.1"/>
    </source>
</evidence>
<evidence type="ECO:0000313" key="3">
    <source>
        <dbReference type="Proteomes" id="UP000305840"/>
    </source>
</evidence>
<reference evidence="2 3" key="4">
    <citation type="submission" date="2019-04" db="EMBL/GenBank/DDBJ databases">
        <title>A reverse ecology approach based on a biological definition of microbial populations.</title>
        <authorList>
            <person name="Arevalo P."/>
            <person name="Vaninsberghe D."/>
            <person name="Elsherbini J."/>
            <person name="Gore J."/>
            <person name="Polz M."/>
        </authorList>
    </citation>
    <scope>NUCLEOTIDE SEQUENCE [LARGE SCALE GENOMIC DNA]</scope>
    <source>
        <strain evidence="2 3">10N.222.48.A1</strain>
    </source>
</reference>
<dbReference type="RefSeq" id="WP_017110869.1">
    <property type="nucleotide sequence ID" value="NZ_JAJGZN020000002.1"/>
</dbReference>
<reference evidence="1" key="2">
    <citation type="submission" date="2016-07" db="EMBL/GenBank/DDBJ databases">
        <authorList>
            <person name="Kauffman K."/>
            <person name="Arevalo P."/>
            <person name="Polz M.F."/>
        </authorList>
    </citation>
    <scope>NUCLEOTIDE SEQUENCE</scope>
    <source>
        <strain evidence="1">10N.261.52.F7</strain>
    </source>
</reference>
<sequence>MLSSKIFNSLEISKELSSYIEGIDDYDDPYFVILSCESNLDLAVKSMVDVAKTYEDDLYSCEAFELNHSLVLFSISCAMKTINAVSNRVLDSISATGLLVHISVFHHNSLGEALETFKWSTQLLEEVIQESGNKSSIGVNDFSDRENWDGIVRYRN</sequence>